<reference evidence="2" key="1">
    <citation type="journal article" date="2019" name="Int. J. Syst. Evol. Microbiol.">
        <title>The Global Catalogue of Microorganisms (GCM) 10K type strain sequencing project: providing services to taxonomists for standard genome sequencing and annotation.</title>
        <authorList>
            <consortium name="The Broad Institute Genomics Platform"/>
            <consortium name="The Broad Institute Genome Sequencing Center for Infectious Disease"/>
            <person name="Wu L."/>
            <person name="Ma J."/>
        </authorList>
    </citation>
    <scope>NUCLEOTIDE SEQUENCE [LARGE SCALE GENOMIC DNA]</scope>
    <source>
        <strain evidence="2">CCUG 63830</strain>
    </source>
</reference>
<proteinExistence type="predicted"/>
<gene>
    <name evidence="1" type="ORF">ACFP90_23940</name>
</gene>
<protein>
    <submittedName>
        <fullName evidence="1">Uncharacterized protein</fullName>
    </submittedName>
</protein>
<comment type="caution">
    <text evidence="1">The sequence shown here is derived from an EMBL/GenBank/DDBJ whole genome shotgun (WGS) entry which is preliminary data.</text>
</comment>
<evidence type="ECO:0000313" key="1">
    <source>
        <dbReference type="EMBL" id="MFC6663101.1"/>
    </source>
</evidence>
<keyword evidence="2" id="KW-1185">Reference proteome</keyword>
<dbReference type="EMBL" id="JBHSWB010000002">
    <property type="protein sequence ID" value="MFC6663101.1"/>
    <property type="molecule type" value="Genomic_DNA"/>
</dbReference>
<sequence>MRFAREIRAPAGAACQACLSWGQHLPPSALRAEMPGAHTFRNCRRPRHIAYSGEVTAYGRTLYTHPDGRCADFTPKGDPAT</sequence>
<name>A0ABW1ZQW8_9DEIO</name>
<evidence type="ECO:0000313" key="2">
    <source>
        <dbReference type="Proteomes" id="UP001596317"/>
    </source>
</evidence>
<accession>A0ABW1ZQW8</accession>
<dbReference type="Proteomes" id="UP001596317">
    <property type="component" value="Unassembled WGS sequence"/>
</dbReference>
<organism evidence="1 2">
    <name type="scientific">Deinococcus multiflagellatus</name>
    <dbReference type="NCBI Taxonomy" id="1656887"/>
    <lineage>
        <taxon>Bacteria</taxon>
        <taxon>Thermotogati</taxon>
        <taxon>Deinococcota</taxon>
        <taxon>Deinococci</taxon>
        <taxon>Deinococcales</taxon>
        <taxon>Deinococcaceae</taxon>
        <taxon>Deinococcus</taxon>
    </lineage>
</organism>
<dbReference type="RefSeq" id="WP_224611978.1">
    <property type="nucleotide sequence ID" value="NZ_JAIQXV010000022.1"/>
</dbReference>